<dbReference type="Proteomes" id="UP000323521">
    <property type="component" value="Chromosome"/>
</dbReference>
<dbReference type="AlphaFoldDB" id="A0A3G1KX04"/>
<evidence type="ECO:0000313" key="3">
    <source>
        <dbReference type="Proteomes" id="UP000323521"/>
    </source>
</evidence>
<feature type="transmembrane region" description="Helical" evidence="1">
    <location>
        <begin position="79"/>
        <end position="103"/>
    </location>
</feature>
<accession>A0A3G1KX04</accession>
<dbReference type="KEGG" id="fwa:DCMF_21140"/>
<dbReference type="EMBL" id="CP017634">
    <property type="protein sequence ID" value="ATW26927.1"/>
    <property type="molecule type" value="Genomic_DNA"/>
</dbReference>
<evidence type="ECO:0000256" key="1">
    <source>
        <dbReference type="SAM" id="Phobius"/>
    </source>
</evidence>
<protein>
    <submittedName>
        <fullName evidence="2">Uncharacterized protein</fullName>
    </submittedName>
</protein>
<reference evidence="2 3" key="1">
    <citation type="submission" date="2016-10" db="EMBL/GenBank/DDBJ databases">
        <title>Complete Genome Sequence of Peptococcaceae strain DCMF.</title>
        <authorList>
            <person name="Edwards R.J."/>
            <person name="Holland S.I."/>
            <person name="Deshpande N.P."/>
            <person name="Wong Y.K."/>
            <person name="Ertan H."/>
            <person name="Manefield M."/>
            <person name="Russell T.L."/>
            <person name="Lee M.J."/>
        </authorList>
    </citation>
    <scope>NUCLEOTIDE SEQUENCE [LARGE SCALE GENOMIC DNA]</scope>
    <source>
        <strain evidence="2 3">DCMF</strain>
    </source>
</reference>
<evidence type="ECO:0000313" key="2">
    <source>
        <dbReference type="EMBL" id="ATW26927.1"/>
    </source>
</evidence>
<feature type="transmembrane region" description="Helical" evidence="1">
    <location>
        <begin position="22"/>
        <end position="45"/>
    </location>
</feature>
<keyword evidence="1" id="KW-0472">Membrane</keyword>
<organism evidence="2 3">
    <name type="scientific">Formimonas warabiya</name>
    <dbReference type="NCBI Taxonomy" id="1761012"/>
    <lineage>
        <taxon>Bacteria</taxon>
        <taxon>Bacillati</taxon>
        <taxon>Bacillota</taxon>
        <taxon>Clostridia</taxon>
        <taxon>Eubacteriales</taxon>
        <taxon>Peptococcaceae</taxon>
        <taxon>Candidatus Formimonas</taxon>
    </lineage>
</organism>
<keyword evidence="3" id="KW-1185">Reference proteome</keyword>
<sequence length="114" mass="13590">MRNNKQNGEYYIYSTKIFGKKWFWKTVFLLPMFLVITYSSLYYFYNHQMADIFYVLKTYGLLCLFVFFLIFLFESAKGLIISFVHSGIKGKLFILFILILLLLKGISQFLTSQK</sequence>
<name>A0A3G1KX04_FORW1</name>
<keyword evidence="1" id="KW-0812">Transmembrane</keyword>
<keyword evidence="1" id="KW-1133">Transmembrane helix</keyword>
<proteinExistence type="predicted"/>
<gene>
    <name evidence="2" type="ORF">DCMF_21140</name>
</gene>
<feature type="transmembrane region" description="Helical" evidence="1">
    <location>
        <begin position="52"/>
        <end position="73"/>
    </location>
</feature>